<dbReference type="SUPFAM" id="SSF50985">
    <property type="entry name" value="RCC1/BLIP-II"/>
    <property type="match status" value="2"/>
</dbReference>
<gene>
    <name evidence="2" type="ORF">GCM10007392_01320</name>
</gene>
<dbReference type="AlphaFoldDB" id="A0A918N5B4"/>
<keyword evidence="3" id="KW-1185">Reference proteome</keyword>
<sequence length="525" mass="56314">MPYFRRLWLTLIVLQIIACSSSNTGGNKPEITELGLVKNITSEEPLVVDSQCIHCDQSKTRYQWFIEGIDDPVSNGHSYSPTVDQLSKTLTIRATVYNNDGEFSDTKQVTYYHDVITDIASTTGAFAATTSGGYLAIWGNRRSGGFPYGVDEEISHVKSVYSNDIGFAVVKTDNTAVSWSNRHPWNNVVPASTVNLTNIVSIQSTSQAFAALKDDGTVITWGDSTESNSSAVSEKLTNVDSVYSNHNTFVAIRSNGEVVSWGYDTYNYIQPPTYLFDVYRIYSTRLAFAALMKDGSVQTWGLKYSGGNSSSVSSTLSNVASIQSTESAFAALTTDGSVVTWGHELYGGDSSSVANKLNGVVELFSTSGAFAALKNDGSVVSWGSNYHGGDSNTVRSRLDDVATIYSSEESFAALKEDGSVVIWGNDYLLMDSSQSPDIADIASITATEDTFVGLKSDGTVVRMSTSSLGMKEETALNSLSKVTRVFSNDSAFAALQADGSVTTWGGALSGGNGYEVPTLTLPLPD</sequence>
<reference evidence="2" key="2">
    <citation type="submission" date="2020-09" db="EMBL/GenBank/DDBJ databases">
        <authorList>
            <person name="Sun Q."/>
            <person name="Kim S."/>
        </authorList>
    </citation>
    <scope>NUCLEOTIDE SEQUENCE</scope>
    <source>
        <strain evidence="2">KCTC 22169</strain>
    </source>
</reference>
<evidence type="ECO:0008006" key="4">
    <source>
        <dbReference type="Google" id="ProtNLM"/>
    </source>
</evidence>
<keyword evidence="1" id="KW-0732">Signal</keyword>
<name>A0A918N5B4_9GAMM</name>
<protein>
    <recommendedName>
        <fullName evidence="4">Alpha-tubulin suppressor</fullName>
    </recommendedName>
</protein>
<dbReference type="InterPro" id="IPR009091">
    <property type="entry name" value="RCC1/BLIP-II"/>
</dbReference>
<evidence type="ECO:0000313" key="2">
    <source>
        <dbReference type="EMBL" id="GGX38819.1"/>
    </source>
</evidence>
<dbReference type="PANTHER" id="PTHR45982:SF1">
    <property type="entry name" value="REGULATOR OF CHROMOSOME CONDENSATION"/>
    <property type="match status" value="1"/>
</dbReference>
<feature type="chain" id="PRO_5037757860" description="Alpha-tubulin suppressor" evidence="1">
    <location>
        <begin position="26"/>
        <end position="525"/>
    </location>
</feature>
<feature type="signal peptide" evidence="1">
    <location>
        <begin position="1"/>
        <end position="25"/>
    </location>
</feature>
<dbReference type="Proteomes" id="UP000626148">
    <property type="component" value="Unassembled WGS sequence"/>
</dbReference>
<proteinExistence type="predicted"/>
<dbReference type="PANTHER" id="PTHR45982">
    <property type="entry name" value="REGULATOR OF CHROMOSOME CONDENSATION"/>
    <property type="match status" value="1"/>
</dbReference>
<dbReference type="EMBL" id="BMXR01000001">
    <property type="protein sequence ID" value="GGX38819.1"/>
    <property type="molecule type" value="Genomic_DNA"/>
</dbReference>
<organism evidence="2 3">
    <name type="scientific">Saccharospirillum salsuginis</name>
    <dbReference type="NCBI Taxonomy" id="418750"/>
    <lineage>
        <taxon>Bacteria</taxon>
        <taxon>Pseudomonadati</taxon>
        <taxon>Pseudomonadota</taxon>
        <taxon>Gammaproteobacteria</taxon>
        <taxon>Oceanospirillales</taxon>
        <taxon>Saccharospirillaceae</taxon>
        <taxon>Saccharospirillum</taxon>
    </lineage>
</organism>
<accession>A0A918N5B4</accession>
<dbReference type="InterPro" id="IPR051553">
    <property type="entry name" value="Ran_GTPase-activating"/>
</dbReference>
<dbReference type="Gene3D" id="2.130.10.30">
    <property type="entry name" value="Regulator of chromosome condensation 1/beta-lactamase-inhibitor protein II"/>
    <property type="match status" value="2"/>
</dbReference>
<evidence type="ECO:0000313" key="3">
    <source>
        <dbReference type="Proteomes" id="UP000626148"/>
    </source>
</evidence>
<comment type="caution">
    <text evidence="2">The sequence shown here is derived from an EMBL/GenBank/DDBJ whole genome shotgun (WGS) entry which is preliminary data.</text>
</comment>
<reference evidence="2" key="1">
    <citation type="journal article" date="2014" name="Int. J. Syst. Evol. Microbiol.">
        <title>Complete genome sequence of Corynebacterium casei LMG S-19264T (=DSM 44701T), isolated from a smear-ripened cheese.</title>
        <authorList>
            <consortium name="US DOE Joint Genome Institute (JGI-PGF)"/>
            <person name="Walter F."/>
            <person name="Albersmeier A."/>
            <person name="Kalinowski J."/>
            <person name="Ruckert C."/>
        </authorList>
    </citation>
    <scope>NUCLEOTIDE SEQUENCE</scope>
    <source>
        <strain evidence="2">KCTC 22169</strain>
    </source>
</reference>
<evidence type="ECO:0000256" key="1">
    <source>
        <dbReference type="SAM" id="SignalP"/>
    </source>
</evidence>